<gene>
    <name evidence="2" type="ORF">AN188_00718</name>
    <name evidence="3" type="ORF">APG09_00086</name>
</gene>
<name>A0A150JI06_9EURY</name>
<feature type="domain" description="Transglutaminase-like" evidence="1">
    <location>
        <begin position="211"/>
        <end position="271"/>
    </location>
</feature>
<dbReference type="SUPFAM" id="SSF54001">
    <property type="entry name" value="Cysteine proteinases"/>
    <property type="match status" value="1"/>
</dbReference>
<dbReference type="Pfam" id="PF01841">
    <property type="entry name" value="Transglut_core"/>
    <property type="match status" value="1"/>
</dbReference>
<dbReference type="Proteomes" id="UP000092420">
    <property type="component" value="Unassembled WGS sequence"/>
</dbReference>
<dbReference type="SMART" id="SM00460">
    <property type="entry name" value="TGc"/>
    <property type="match status" value="1"/>
</dbReference>
<proteinExistence type="predicted"/>
<evidence type="ECO:0000259" key="1">
    <source>
        <dbReference type="SMART" id="SM00460"/>
    </source>
</evidence>
<evidence type="ECO:0000313" key="3">
    <source>
        <dbReference type="EMBL" id="KYC58611.1"/>
    </source>
</evidence>
<dbReference type="Gene3D" id="3.10.620.30">
    <property type="match status" value="1"/>
</dbReference>
<accession>A0A150JI06</accession>
<dbReference type="PATRIC" id="fig|1706433.3.peg.722"/>
<dbReference type="PATRIC" id="fig|1706435.3.peg.82"/>
<dbReference type="InterPro" id="IPR038765">
    <property type="entry name" value="Papain-like_cys_pep_sf"/>
</dbReference>
<dbReference type="PROSITE" id="PS51257">
    <property type="entry name" value="PROKAR_LIPOPROTEIN"/>
    <property type="match status" value="1"/>
</dbReference>
<evidence type="ECO:0000313" key="4">
    <source>
        <dbReference type="Proteomes" id="UP000092420"/>
    </source>
</evidence>
<sequence length="327" mass="37014">MKKAGIVLALIFLITIATFSGCISQKKEDNGVDVNTTPPKQDGKTVSYLKAKINISQPYDLSDLNSSGQKVIVLRNSGMRLEAIVTLYGLTYTFDDTTMIPIIETQEEAIKAFDKLPNEAKMYVMASEIYDENGKVVEGVWGSGTVVWDAHMRDKVALRYAKEDANYNLYGTAYLIMKDQRTIVTVDESPYLKGGYEYWWMQPATDTISSKKALGYGPYATLYAALMRSLMVPTKVVYGLYYDIEEGGVWKPYAWNEIYFNGKWIPVDPYREKIGVLSRYYFALDKTVDLVDLDLSCYRSNLEGKGCKPFEIEILEQGTVLESEIKK</sequence>
<accession>A0A150JND9</accession>
<dbReference type="EMBL" id="LNJE01000001">
    <property type="protein sequence ID" value="KYC58611.1"/>
    <property type="molecule type" value="Genomic_DNA"/>
</dbReference>
<organism evidence="2 4">
    <name type="scientific">Candidatus Methanofastidiosum methylothiophilum</name>
    <dbReference type="NCBI Taxonomy" id="1705564"/>
    <lineage>
        <taxon>Archaea</taxon>
        <taxon>Methanobacteriati</taxon>
        <taxon>Methanobacteriota</taxon>
        <taxon>Stenosarchaea group</taxon>
        <taxon>Candidatus Methanofastidiosia</taxon>
        <taxon>Candidatus Methanofastidiosales</taxon>
        <taxon>Candidatus Methanofastidiosaceae</taxon>
        <taxon>Candidatus Methanofastidiosum</taxon>
    </lineage>
</organism>
<comment type="caution">
    <text evidence="2">The sequence shown here is derived from an EMBL/GenBank/DDBJ whole genome shotgun (WGS) entry which is preliminary data.</text>
</comment>
<dbReference type="InterPro" id="IPR002931">
    <property type="entry name" value="Transglutaminase-like"/>
</dbReference>
<dbReference type="AlphaFoldDB" id="A0A150JI06"/>
<accession>A0A150JCB6</accession>
<dbReference type="EMBL" id="LNJB01000007">
    <property type="protein sequence ID" value="KYC54795.1"/>
    <property type="molecule type" value="Genomic_DNA"/>
</dbReference>
<reference evidence="2 4" key="1">
    <citation type="journal article" date="2016" name="ISME J.">
        <title>Chasing the elusive Euryarchaeota class WSA2: genomes reveal a uniquely fastidious methyl-reducing methanogen.</title>
        <authorList>
            <person name="Nobu M.K."/>
            <person name="Narihiro T."/>
            <person name="Kuroda K."/>
            <person name="Mei R."/>
            <person name="Liu W.T."/>
        </authorList>
    </citation>
    <scope>NUCLEOTIDE SEQUENCE [LARGE SCALE GENOMIC DNA]</scope>
    <source>
        <strain evidence="2">ADurb1013_Bin02101</strain>
        <strain evidence="3">ADurb1213_Bin02801</strain>
    </source>
</reference>
<protein>
    <submittedName>
        <fullName evidence="2">Transglutaminase-like superfamily protein</fullName>
    </submittedName>
</protein>
<evidence type="ECO:0000313" key="2">
    <source>
        <dbReference type="EMBL" id="KYC54795.1"/>
    </source>
</evidence>